<proteinExistence type="predicted"/>
<dbReference type="OrthoDB" id="252825at2759"/>
<evidence type="ECO:0000313" key="2">
    <source>
        <dbReference type="EMBL" id="ESL11575.1"/>
    </source>
</evidence>
<feature type="region of interest" description="Disordered" evidence="1">
    <location>
        <begin position="98"/>
        <end position="118"/>
    </location>
</feature>
<reference evidence="2 3" key="1">
    <citation type="submission" date="2013-07" db="EMBL/GenBank/DDBJ databases">
        <authorList>
            <person name="Stoco P.H."/>
            <person name="Wagner G."/>
            <person name="Gerber A."/>
            <person name="Zaha A."/>
            <person name="Thompson C."/>
            <person name="Bartholomeu D.C."/>
            <person name="Luckemeyer D.D."/>
            <person name="Bahia D."/>
            <person name="Loreto E."/>
            <person name="Prestes E.B."/>
            <person name="Lima F.M."/>
            <person name="Rodrigues-Luiz G."/>
            <person name="Vallejo G.A."/>
            <person name="Filho J.F."/>
            <person name="Monteiro K.M."/>
            <person name="Tyler K.M."/>
            <person name="de Almeida L.G."/>
            <person name="Ortiz M.F."/>
            <person name="Siervo M.A."/>
            <person name="de Moraes M.H."/>
            <person name="Cunha O.L."/>
            <person name="Mendonca-Neto R."/>
            <person name="Silva R."/>
            <person name="Teixeira S.M."/>
            <person name="Murta S.M."/>
            <person name="Sincero T.C."/>
            <person name="Mendes T.A."/>
            <person name="Urmenyi T.P."/>
            <person name="Silva V.G."/>
            <person name="da Rocha W.D."/>
            <person name="Andersson B."/>
            <person name="Romanha A.J."/>
            <person name="Steindel M."/>
            <person name="de Vasconcelos A.T."/>
            <person name="Grisard E.C."/>
        </authorList>
    </citation>
    <scope>NUCLEOTIDE SEQUENCE [LARGE SCALE GENOMIC DNA]</scope>
    <source>
        <strain evidence="2 3">SC58</strain>
    </source>
</reference>
<protein>
    <submittedName>
        <fullName evidence="2">Uncharacterized protein</fullName>
    </submittedName>
</protein>
<feature type="region of interest" description="Disordered" evidence="1">
    <location>
        <begin position="32"/>
        <end position="67"/>
    </location>
</feature>
<dbReference type="EMBL" id="AUPL01000670">
    <property type="protein sequence ID" value="ESL11575.1"/>
    <property type="molecule type" value="Genomic_DNA"/>
</dbReference>
<organism evidence="2 3">
    <name type="scientific">Trypanosoma rangeli SC58</name>
    <dbReference type="NCBI Taxonomy" id="429131"/>
    <lineage>
        <taxon>Eukaryota</taxon>
        <taxon>Discoba</taxon>
        <taxon>Euglenozoa</taxon>
        <taxon>Kinetoplastea</taxon>
        <taxon>Metakinetoplastina</taxon>
        <taxon>Trypanosomatida</taxon>
        <taxon>Trypanosomatidae</taxon>
        <taxon>Trypanosoma</taxon>
        <taxon>Herpetosoma</taxon>
    </lineage>
</organism>
<feature type="compositionally biased region" description="Basic and acidic residues" evidence="1">
    <location>
        <begin position="34"/>
        <end position="63"/>
    </location>
</feature>
<keyword evidence="3" id="KW-1185">Reference proteome</keyword>
<evidence type="ECO:0000313" key="3">
    <source>
        <dbReference type="Proteomes" id="UP000031737"/>
    </source>
</evidence>
<name>A0A061JB78_TRYRA</name>
<dbReference type="VEuPathDB" id="TriTrypDB:TRSC58_00670"/>
<dbReference type="AlphaFoldDB" id="A0A061JB78"/>
<sequence>MSLLKADQVRRELFVTYSRQIAALLGETVDGDPIEARTEEANSGRDDDRNEAKGQEHEEDAKEGGVASLPERFRVSYARQHLLRQRALRMPEGYAEAEAEEVGGAHRTASSEAGDATAPARGDVAAAMVPAVTAEEAAEEEGWRLVYHEPYPSLRRIMRRVQGESLQMLLRESRVPVTAHRDEAYAAQRMSVLHQIEEQIGRERATILARQQKMDGKLHFMQ</sequence>
<gene>
    <name evidence="2" type="ORF">TRSC58_00670</name>
</gene>
<comment type="caution">
    <text evidence="2">The sequence shown here is derived from an EMBL/GenBank/DDBJ whole genome shotgun (WGS) entry which is preliminary data.</text>
</comment>
<evidence type="ECO:0000256" key="1">
    <source>
        <dbReference type="SAM" id="MobiDB-lite"/>
    </source>
</evidence>
<dbReference type="Proteomes" id="UP000031737">
    <property type="component" value="Unassembled WGS sequence"/>
</dbReference>
<accession>A0A061JB78</accession>